<evidence type="ECO:0000313" key="2">
    <source>
        <dbReference type="Proteomes" id="UP000198885"/>
    </source>
</evidence>
<evidence type="ECO:0000313" key="1">
    <source>
        <dbReference type="EMBL" id="SER96736.1"/>
    </source>
</evidence>
<organism evidence="1 2">
    <name type="scientific">Tranquillimonas rosea</name>
    <dbReference type="NCBI Taxonomy" id="641238"/>
    <lineage>
        <taxon>Bacteria</taxon>
        <taxon>Pseudomonadati</taxon>
        <taxon>Pseudomonadota</taxon>
        <taxon>Alphaproteobacteria</taxon>
        <taxon>Rhodobacterales</taxon>
        <taxon>Roseobacteraceae</taxon>
        <taxon>Tranquillimonas</taxon>
    </lineage>
</organism>
<dbReference type="InterPro" id="IPR002060">
    <property type="entry name" value="Squ/phyt_synthse"/>
</dbReference>
<dbReference type="SUPFAM" id="SSF48576">
    <property type="entry name" value="Terpenoid synthases"/>
    <property type="match status" value="1"/>
</dbReference>
<dbReference type="Gene3D" id="1.10.600.10">
    <property type="entry name" value="Farnesyl Diphosphate Synthase"/>
    <property type="match status" value="1"/>
</dbReference>
<dbReference type="InterPro" id="IPR008949">
    <property type="entry name" value="Isoprenoid_synthase_dom_sf"/>
</dbReference>
<dbReference type="Pfam" id="PF00494">
    <property type="entry name" value="SQS_PSY"/>
    <property type="match status" value="1"/>
</dbReference>
<protein>
    <submittedName>
        <fullName evidence="1">Squalene/phytoene synthase</fullName>
    </submittedName>
</protein>
<proteinExistence type="predicted"/>
<dbReference type="OrthoDB" id="9814909at2"/>
<gene>
    <name evidence="1" type="ORF">SAMN04490244_104195</name>
</gene>
<name>A0A1H9TI21_9RHOB</name>
<dbReference type="AlphaFoldDB" id="A0A1H9TI21"/>
<dbReference type="EMBL" id="FOGU01000004">
    <property type="protein sequence ID" value="SER96736.1"/>
    <property type="molecule type" value="Genomic_DNA"/>
</dbReference>
<sequence length="251" mass="27164">MSLQSCAELVERGDPDRFLAAMAAPPAARAVLFPLYAFNIEVTRAPWMVSEPMLGEMRLQWWRDALDEIGRGGLVRQHEVTIPLAHVLDAEGAELLDRLIVARRQDIEGGPFESAEALTDYIEETAAGLTWTAARALGAGPESEEPVRARGHAAGLARFLLALPELEARGRRPMAQLAEADVAALVGAARSRLARAGRPARTARAAVLETWRAGPLLKRAADDPTAALQGVLPQSEFARRAGLMRHAFLGR</sequence>
<keyword evidence="2" id="KW-1185">Reference proteome</keyword>
<reference evidence="1 2" key="1">
    <citation type="submission" date="2016-10" db="EMBL/GenBank/DDBJ databases">
        <authorList>
            <person name="de Groot N.N."/>
        </authorList>
    </citation>
    <scope>NUCLEOTIDE SEQUENCE [LARGE SCALE GENOMIC DNA]</scope>
    <source>
        <strain evidence="1 2">DSM 23042</strain>
    </source>
</reference>
<dbReference type="Proteomes" id="UP000198885">
    <property type="component" value="Unassembled WGS sequence"/>
</dbReference>
<accession>A0A1H9TI21</accession>
<dbReference type="RefSeq" id="WP_092691712.1">
    <property type="nucleotide sequence ID" value="NZ_CBDDGO010000004.1"/>
</dbReference>
<dbReference type="STRING" id="641238.SAMN04490244_104195"/>